<evidence type="ECO:0008006" key="5">
    <source>
        <dbReference type="Google" id="ProtNLM"/>
    </source>
</evidence>
<feature type="signal peptide" evidence="2">
    <location>
        <begin position="1"/>
        <end position="26"/>
    </location>
</feature>
<sequence>MFLKNKFHVASLLIAGTALLSGCTFGSDTYNTATPNTPSKQTVNTSPAQPVTQPTADTNSGQTDNTYPESQKVLNSAISRTPIASTSYGENGADQQSFAHLNTCVKELNALKTLSPKDYNRLVGSFKEVSEINRLYRQVESTASPDTIELLQMAIESKTKVLCAKVRYNSVLSTESTLKKISGLWE</sequence>
<accession>A0AAJ4NK23</accession>
<reference evidence="3" key="1">
    <citation type="submission" date="2021-06" db="EMBL/GenBank/DDBJ databases">
        <title>Emergence of genetically related NDM-1-producing Providencia rettgeri strains in Argentina.</title>
        <authorList>
            <person name="Pasteran F."/>
            <person name="Meo A."/>
            <person name="Gomez S."/>
            <person name="Derdoy L."/>
            <person name="Albronoz E."/>
            <person name="Faccone D."/>
            <person name="Guerriero L."/>
            <person name="Archuby D."/>
            <person name="Tarzia A."/>
            <person name="Lopez M."/>
            <person name="Corso A."/>
        </authorList>
    </citation>
    <scope>NUCLEOTIDE SEQUENCE</scope>
    <source>
        <strain evidence="3">PreM15628</strain>
    </source>
</reference>
<dbReference type="AlphaFoldDB" id="A0AAJ4NK23"/>
<gene>
    <name evidence="3" type="ORF">KOF27_06465</name>
</gene>
<organism evidence="3 4">
    <name type="scientific">Providencia rettgeri</name>
    <dbReference type="NCBI Taxonomy" id="587"/>
    <lineage>
        <taxon>Bacteria</taxon>
        <taxon>Pseudomonadati</taxon>
        <taxon>Pseudomonadota</taxon>
        <taxon>Gammaproteobacteria</taxon>
        <taxon>Enterobacterales</taxon>
        <taxon>Morganellaceae</taxon>
        <taxon>Providencia</taxon>
    </lineage>
</organism>
<evidence type="ECO:0000256" key="2">
    <source>
        <dbReference type="SAM" id="SignalP"/>
    </source>
</evidence>
<evidence type="ECO:0000313" key="3">
    <source>
        <dbReference type="EMBL" id="QWQ21969.2"/>
    </source>
</evidence>
<proteinExistence type="predicted"/>
<dbReference type="PROSITE" id="PS51257">
    <property type="entry name" value="PROKAR_LIPOPROTEIN"/>
    <property type="match status" value="1"/>
</dbReference>
<feature type="region of interest" description="Disordered" evidence="1">
    <location>
        <begin position="35"/>
        <end position="68"/>
    </location>
</feature>
<name>A0AAJ4NK23_PRORE</name>
<evidence type="ECO:0000256" key="1">
    <source>
        <dbReference type="SAM" id="MobiDB-lite"/>
    </source>
</evidence>
<protein>
    <recommendedName>
        <fullName evidence="5">Lipoprotein</fullName>
    </recommendedName>
</protein>
<evidence type="ECO:0000313" key="4">
    <source>
        <dbReference type="Proteomes" id="UP000682358"/>
    </source>
</evidence>
<feature type="chain" id="PRO_5042560823" description="Lipoprotein" evidence="2">
    <location>
        <begin position="27"/>
        <end position="186"/>
    </location>
</feature>
<dbReference type="Proteomes" id="UP000682358">
    <property type="component" value="Chromosome"/>
</dbReference>
<dbReference type="EMBL" id="CP076405">
    <property type="protein sequence ID" value="QWQ21969.2"/>
    <property type="molecule type" value="Genomic_DNA"/>
</dbReference>
<keyword evidence="2" id="KW-0732">Signal</keyword>